<comment type="caution">
    <text evidence="1">The sequence shown here is derived from an EMBL/GenBank/DDBJ whole genome shotgun (WGS) entry which is preliminary data.</text>
</comment>
<name>A0ACB8JF71_CITSI</name>
<evidence type="ECO:0000313" key="2">
    <source>
        <dbReference type="Proteomes" id="UP000829398"/>
    </source>
</evidence>
<reference evidence="2" key="1">
    <citation type="journal article" date="2023" name="Hortic. Res.">
        <title>A chromosome-level phased genome enabling allele-level studies in sweet orange: a case study on citrus Huanglongbing tolerance.</title>
        <authorList>
            <person name="Wu B."/>
            <person name="Yu Q."/>
            <person name="Deng Z."/>
            <person name="Duan Y."/>
            <person name="Luo F."/>
            <person name="Gmitter F. Jr."/>
        </authorList>
    </citation>
    <scope>NUCLEOTIDE SEQUENCE [LARGE SCALE GENOMIC DNA]</scope>
    <source>
        <strain evidence="2">cv. Valencia</strain>
    </source>
</reference>
<organism evidence="1 2">
    <name type="scientific">Citrus sinensis</name>
    <name type="common">Sweet orange</name>
    <name type="synonym">Citrus aurantium var. sinensis</name>
    <dbReference type="NCBI Taxonomy" id="2711"/>
    <lineage>
        <taxon>Eukaryota</taxon>
        <taxon>Viridiplantae</taxon>
        <taxon>Streptophyta</taxon>
        <taxon>Embryophyta</taxon>
        <taxon>Tracheophyta</taxon>
        <taxon>Spermatophyta</taxon>
        <taxon>Magnoliopsida</taxon>
        <taxon>eudicotyledons</taxon>
        <taxon>Gunneridae</taxon>
        <taxon>Pentapetalae</taxon>
        <taxon>rosids</taxon>
        <taxon>malvids</taxon>
        <taxon>Sapindales</taxon>
        <taxon>Rutaceae</taxon>
        <taxon>Aurantioideae</taxon>
        <taxon>Citrus</taxon>
    </lineage>
</organism>
<sequence>MFAEFDSFNNLEVLDMSYNEIDNLVVPQELHNFTNLEYLTLSGSSLHISLLQSIASIFPSLKNLSMYGCEVNGVVRGQGFLHFKRLEYLDMGFARFVFNTSFLHIIGESMPSLKYLSLSNSSLSTDNLSYNRLNGSIPDLVDGLSQLSHLILAPNNLEGKVPVQLCRLNQLQLLDLSNNNLHGLIPPCFDNTTLHESYSNGSSLKPFETSFLVKNIYIYREKKILEIFEFTTKNIAYTYQGRVVSYLSGLDLSCNKLICHISPQIGNLTRIQTLNLSHNDLIGTIPSTFSNLKHIESLDLSYNQLNGKIPLQLVELNTLAVFSVAHNNLSGSGYGATVVPCHSYIQPLDALELVGFIGIQRLDATVARGRSLPRHNKAHNNIILAKMKQYSQS</sequence>
<proteinExistence type="predicted"/>
<accession>A0ACB8JF71</accession>
<evidence type="ECO:0000313" key="1">
    <source>
        <dbReference type="EMBL" id="KAH9716544.1"/>
    </source>
</evidence>
<dbReference type="Proteomes" id="UP000829398">
    <property type="component" value="Chromosome 7"/>
</dbReference>
<keyword evidence="2" id="KW-1185">Reference proteome</keyword>
<dbReference type="EMBL" id="CM039176">
    <property type="protein sequence ID" value="KAH9716544.1"/>
    <property type="molecule type" value="Genomic_DNA"/>
</dbReference>
<gene>
    <name evidence="1" type="ORF">KPL71_021494</name>
</gene>
<protein>
    <submittedName>
        <fullName evidence="1">Uncharacterized protein</fullName>
    </submittedName>
</protein>